<dbReference type="AlphaFoldDB" id="A0AAP9CL47"/>
<dbReference type="EMBL" id="CP038438">
    <property type="protein sequence ID" value="QBX44187.1"/>
    <property type="molecule type" value="Genomic_DNA"/>
</dbReference>
<organism evidence="2 3">
    <name type="scientific">Pseudomonas fluorescens</name>
    <dbReference type="NCBI Taxonomy" id="294"/>
    <lineage>
        <taxon>Bacteria</taxon>
        <taxon>Pseudomonadati</taxon>
        <taxon>Pseudomonadota</taxon>
        <taxon>Gammaproteobacteria</taxon>
        <taxon>Pseudomonadales</taxon>
        <taxon>Pseudomonadaceae</taxon>
        <taxon>Pseudomonas</taxon>
    </lineage>
</organism>
<proteinExistence type="predicted"/>
<reference evidence="2 3" key="1">
    <citation type="submission" date="2019-03" db="EMBL/GenBank/DDBJ databases">
        <title>Complete genome sequence of the plant growth promoting strain Pseudomonas fluorescens LBUM677.</title>
        <authorList>
            <person name="Novinscak A."/>
            <person name="Joly D."/>
            <person name="Filion M."/>
        </authorList>
    </citation>
    <scope>NUCLEOTIDE SEQUENCE [LARGE SCALE GENOMIC DNA]</scope>
    <source>
        <strain evidence="2 3">LBUM677</strain>
    </source>
</reference>
<accession>A0AAP9CL47</accession>
<evidence type="ECO:0000256" key="1">
    <source>
        <dbReference type="SAM" id="MobiDB-lite"/>
    </source>
</evidence>
<evidence type="ECO:0000313" key="3">
    <source>
        <dbReference type="Proteomes" id="UP000295797"/>
    </source>
</evidence>
<protein>
    <submittedName>
        <fullName evidence="2">Uncharacterized protein</fullName>
    </submittedName>
</protein>
<feature type="compositionally biased region" description="Basic and acidic residues" evidence="1">
    <location>
        <begin position="42"/>
        <end position="52"/>
    </location>
</feature>
<name>A0AAP9CL47_PSEFL</name>
<evidence type="ECO:0000313" key="2">
    <source>
        <dbReference type="EMBL" id="QBX44187.1"/>
    </source>
</evidence>
<feature type="region of interest" description="Disordered" evidence="1">
    <location>
        <begin position="42"/>
        <end position="72"/>
    </location>
</feature>
<gene>
    <name evidence="2" type="ORF">E4T63_27775</name>
</gene>
<dbReference type="Proteomes" id="UP000295797">
    <property type="component" value="Chromosome"/>
</dbReference>
<sequence length="72" mass="8205">MSNLWRGDLSPMGCEAAPKPDYRFFQENRVCWITAAARPIGDKSPRHREALQDRSCANGKSQVQINHRSHPN</sequence>